<gene>
    <name evidence="2" type="ORF">SPSK_08363</name>
</gene>
<name>A0A0F2MC72_SPOSC</name>
<feature type="region of interest" description="Disordered" evidence="1">
    <location>
        <begin position="1069"/>
        <end position="1091"/>
    </location>
</feature>
<feature type="region of interest" description="Disordered" evidence="1">
    <location>
        <begin position="631"/>
        <end position="653"/>
    </location>
</feature>
<dbReference type="EMBL" id="AXCR01000007">
    <property type="protein sequence ID" value="KJR85756.1"/>
    <property type="molecule type" value="Genomic_DNA"/>
</dbReference>
<proteinExistence type="predicted"/>
<dbReference type="AlphaFoldDB" id="A0A0F2MC72"/>
<accession>A0A0F2MC72</accession>
<evidence type="ECO:0000256" key="1">
    <source>
        <dbReference type="SAM" id="MobiDB-lite"/>
    </source>
</evidence>
<feature type="region of interest" description="Disordered" evidence="1">
    <location>
        <begin position="215"/>
        <end position="283"/>
    </location>
</feature>
<dbReference type="VEuPathDB" id="FungiDB:SPSK_08363"/>
<comment type="caution">
    <text evidence="2">The sequence shown here is derived from an EMBL/GenBank/DDBJ whole genome shotgun (WGS) entry which is preliminary data.</text>
</comment>
<feature type="region of interest" description="Disordered" evidence="1">
    <location>
        <begin position="1166"/>
        <end position="1206"/>
    </location>
</feature>
<sequence>MSTVMEPKKFASFMKEDGLSLFGSRPQSPALSGRFGLRRSSYSSRSSMSSDRLDTPTMSCVTRATSKEDCATQRFIVWAAVRRNACDRMTEGERLECPLLRCTQRFQDHESMLRHLITCDRLEYCEYWCYEHMRIERFDDSRCKKCLGHPSKRRKMLSMAKSFFTSLGHNKGKAVVDQGGLDAGLSPAPSFASASMPCSSVSPISPDSLDFSSGYLSRSGSNGSSSSSSARFSGTSRSNSNRSSDSRSNSYGRPGGADASSCSSSSASPFSGTGFQPPPRYEDINTRMHAGVHAELPSTEIVEIDSRELTEMPKQSPFPSAAGTRPSAVNMTTQPDFVPDITLSTPALQAIPSIAPTVSPTPPPACPTPPVAMSAVSPIAGQASIDPMNLFLPSELDSTTISQTNFMDWEPVASSSNGMTMPGALDGVDVQSFMDVQSSDATLYTSPSEAILERPSLLLDMQAGLQMAPPPLPPTRPQRPTSTTPAPRSKNLSPSSSVRSTTSTTSTTSTASMGSLMSDVSDASFMSNATSIVSPVSDCSHGAATNPWSTSTSTGDLTTSASPADEFSSFFETDFFATAESGLSTDLSKAFESCYAPDMAGDFTDVFDSLANDALLFPLDTAIMGSIEEQKRPMPLPLPPPAPGTGSSAIPVKDDVADNRTNTATHNDADPLFLDAQDMAASAQDLLLTHVMTSLAKLRDIDCSKNTLALLFQNASPRLIMDTGIQALQTAIATGSETMTPFNTLCFLHLIYAFSLVTYESEAALRSSALFNQSLEYSRHFSAVDRENYLEIVSLIWQPVEMTAAVLSERIRRFRKHAANRAVSSLSLDGAVANAARAFLDDLEISTVFVPLSTASDLIKASPIYSLHFGPYRNNNIRNSPALSSHARTVIDSLRRNFPHVAGLNTRLDAIARLLDDGHASQNAGHTSNGLVDSVRWFEIKLLHAGKASLGTSVLFFDQFVRQTRSLCDPMYAAHDTPLRPMYHVASIALLRTIFDTSKNVHLSQGMKVVSSVLDDSLLSDNLLSSVVTDTTTGKELAAHVLPPTDETADLSQADLLSMDETLMPAAADDESAAAAAPEGDAAPAEDSDAATKAAKVEVEADDCCELCGYRPKGDPKWFRGSMAKHRLTKHSAEVIYKCPFPNCTSQYRNRPDNLRQHQLEKNHFVEGDEVVAKKPRKHNRPAASAQAGKNGDASTRPAKKRKASN</sequence>
<feature type="compositionally biased region" description="Pro residues" evidence="1">
    <location>
        <begin position="468"/>
        <end position="477"/>
    </location>
</feature>
<evidence type="ECO:0000313" key="2">
    <source>
        <dbReference type="EMBL" id="KJR85756.1"/>
    </source>
</evidence>
<feature type="compositionally biased region" description="Low complexity" evidence="1">
    <location>
        <begin position="549"/>
        <end position="560"/>
    </location>
</feature>
<feature type="region of interest" description="Disordered" evidence="1">
    <location>
        <begin position="465"/>
        <end position="514"/>
    </location>
</feature>
<feature type="compositionally biased region" description="Low complexity" evidence="1">
    <location>
        <begin position="215"/>
        <end position="272"/>
    </location>
</feature>
<protein>
    <submittedName>
        <fullName evidence="2">Uncharacterized protein</fullName>
    </submittedName>
</protein>
<dbReference type="KEGG" id="ssck:SPSK_08363"/>
<organism evidence="2 3">
    <name type="scientific">Sporothrix schenckii 1099-18</name>
    <dbReference type="NCBI Taxonomy" id="1397361"/>
    <lineage>
        <taxon>Eukaryota</taxon>
        <taxon>Fungi</taxon>
        <taxon>Dikarya</taxon>
        <taxon>Ascomycota</taxon>
        <taxon>Pezizomycotina</taxon>
        <taxon>Sordariomycetes</taxon>
        <taxon>Sordariomycetidae</taxon>
        <taxon>Ophiostomatales</taxon>
        <taxon>Ophiostomataceae</taxon>
        <taxon>Sporothrix</taxon>
    </lineage>
</organism>
<dbReference type="OrthoDB" id="5366163at2759"/>
<evidence type="ECO:0000313" key="3">
    <source>
        <dbReference type="Proteomes" id="UP000033710"/>
    </source>
</evidence>
<feature type="region of interest" description="Disordered" evidence="1">
    <location>
        <begin position="540"/>
        <end position="560"/>
    </location>
</feature>
<reference evidence="2 3" key="2">
    <citation type="journal article" date="2015" name="Eukaryot. Cell">
        <title>Asexual propagation of a virulent clone complex in a human and feline outbreak of sporotrichosis.</title>
        <authorList>
            <person name="Teixeira Mde M."/>
            <person name="Rodrigues A.M."/>
            <person name="Tsui C.K."/>
            <person name="de Almeida L.G."/>
            <person name="Van Diepeningen A.D."/>
            <person name="van den Ende B.G."/>
            <person name="Fernandes G.F."/>
            <person name="Kano R."/>
            <person name="Hamelin R.C."/>
            <person name="Lopes-Bezerra L.M."/>
            <person name="Vasconcelos A.T."/>
            <person name="de Hoog S."/>
            <person name="de Camargo Z.P."/>
            <person name="Felipe M.S."/>
        </authorList>
    </citation>
    <scope>NUCLEOTIDE SEQUENCE [LARGE SCALE GENOMIC DNA]</scope>
    <source>
        <strain evidence="2 3">1099-18</strain>
    </source>
</reference>
<feature type="compositionally biased region" description="Low complexity" evidence="1">
    <location>
        <begin position="478"/>
        <end position="514"/>
    </location>
</feature>
<dbReference type="GeneID" id="27670240"/>
<dbReference type="RefSeq" id="XP_016588432.1">
    <property type="nucleotide sequence ID" value="XM_016734963.1"/>
</dbReference>
<reference evidence="2 3" key="1">
    <citation type="journal article" date="2014" name="BMC Genomics">
        <title>Comparative genomics of the major fungal agents of human and animal Sporotrichosis: Sporothrix schenckii and Sporothrix brasiliensis.</title>
        <authorList>
            <person name="Teixeira M.M."/>
            <person name="de Almeida L.G."/>
            <person name="Kubitschek-Barreira P."/>
            <person name="Alves F.L."/>
            <person name="Kioshima E.S."/>
            <person name="Abadio A.K."/>
            <person name="Fernandes L."/>
            <person name="Derengowski L.S."/>
            <person name="Ferreira K.S."/>
            <person name="Souza R.C."/>
            <person name="Ruiz J.C."/>
            <person name="de Andrade N.C."/>
            <person name="Paes H.C."/>
            <person name="Nicola A.M."/>
            <person name="Albuquerque P."/>
            <person name="Gerber A.L."/>
            <person name="Martins V.P."/>
            <person name="Peconick L.D."/>
            <person name="Neto A.V."/>
            <person name="Chaucanez C.B."/>
            <person name="Silva P.A."/>
            <person name="Cunha O.L."/>
            <person name="de Oliveira F.F."/>
            <person name="dos Santos T.C."/>
            <person name="Barros A.L."/>
            <person name="Soares M.A."/>
            <person name="de Oliveira L.M."/>
            <person name="Marini M.M."/>
            <person name="Villalobos-Duno H."/>
            <person name="Cunha M.M."/>
            <person name="de Hoog S."/>
            <person name="da Silveira J.F."/>
            <person name="Henrissat B."/>
            <person name="Nino-Vega G.A."/>
            <person name="Cisalpino P.S."/>
            <person name="Mora-Montes H.M."/>
            <person name="Almeida S.R."/>
            <person name="Stajich J.E."/>
            <person name="Lopes-Bezerra L.M."/>
            <person name="Vasconcelos A.T."/>
            <person name="Felipe M.S."/>
        </authorList>
    </citation>
    <scope>NUCLEOTIDE SEQUENCE [LARGE SCALE GENOMIC DNA]</scope>
    <source>
        <strain evidence="2 3">1099-18</strain>
    </source>
</reference>
<feature type="compositionally biased region" description="Low complexity" evidence="1">
    <location>
        <begin position="1073"/>
        <end position="1083"/>
    </location>
</feature>
<dbReference type="Proteomes" id="UP000033710">
    <property type="component" value="Unassembled WGS sequence"/>
</dbReference>
<feature type="compositionally biased region" description="Pro residues" evidence="1">
    <location>
        <begin position="634"/>
        <end position="643"/>
    </location>
</feature>